<evidence type="ECO:0000313" key="8">
    <source>
        <dbReference type="EMBL" id="URE49144.1"/>
    </source>
</evidence>
<feature type="compositionally biased region" description="Gly residues" evidence="7">
    <location>
        <begin position="531"/>
        <end position="573"/>
    </location>
</feature>
<proteinExistence type="inferred from homology"/>
<feature type="transmembrane region" description="Helical" evidence="6">
    <location>
        <begin position="446"/>
        <end position="467"/>
    </location>
</feature>
<sequence>MRGEDASPLLLPAAIPERGFEEEDRLCCSLGLWNDVNEVAEARRLLSLAGPLIAASLLQYSLQLISIMFVGHLGELTLSGASMATSLANVSGFSVLLGMASALDTSCGQAYGAKEYHMLGIHMQRAMFILLLVSVPLALVWTYTSQILIAAGQNPEISAEAGKYACWLIPSLFAYGLLQCLVKFLQTQNTVIPMLISSGITAFFHIFICWVLVYIAGFGSKGAALATSISYWINVFLLAIYVKFSQACKETWTGLSWESLKDVFDFLTLAVPSAFMICVEFWSFEMVVLLSGLLPDPKLETSVLSISLNTMWMVYMIPTGLSSAVSVRVSNELGAGQPQAASLSVHVVLIIAITEGLVVALVTILVRNVWGYLYSYEEDVVRYVSTMMPVLAMSDFMDGIQCTLSGAARGCGWQKFCSFVNLGAYYVVGIPSAIMFAFFLHIGGKGLWMGIICALVVQVLVLTAAIVRTDWGQETKKARDRVMSAAVHTGHSGQNCVISSFVLTRNAKTISRCIECFTGVSSSRYPAMSGKGSGGGKGGGGGGGGGKGGGGGHSAKSGGGGNNSGKSGGGGSGAMKAPGGEGYIPREAFEGNPQSYFHDLHHGDKAGK</sequence>
<dbReference type="PANTHER" id="PTHR11206">
    <property type="entry name" value="MULTIDRUG RESISTANCE PROTEIN"/>
    <property type="match status" value="1"/>
</dbReference>
<evidence type="ECO:0000256" key="7">
    <source>
        <dbReference type="SAM" id="MobiDB-lite"/>
    </source>
</evidence>
<evidence type="ECO:0000256" key="1">
    <source>
        <dbReference type="ARBA" id="ARBA00004141"/>
    </source>
</evidence>
<reference evidence="8" key="1">
    <citation type="submission" date="2022-05" db="EMBL/GenBank/DDBJ databases">
        <title>The Musa troglodytarum L. genome provides insights into the mechanism of non-climacteric behaviour and enrichment of carotenoids.</title>
        <authorList>
            <person name="Wang J."/>
        </authorList>
    </citation>
    <scope>NUCLEOTIDE SEQUENCE</scope>
    <source>
        <tissue evidence="8">Leaf</tissue>
    </source>
</reference>
<feature type="region of interest" description="Disordered" evidence="7">
    <location>
        <begin position="528"/>
        <end position="608"/>
    </location>
</feature>
<dbReference type="NCBIfam" id="TIGR00797">
    <property type="entry name" value="matE"/>
    <property type="match status" value="1"/>
</dbReference>
<dbReference type="GO" id="GO:0015297">
    <property type="term" value="F:antiporter activity"/>
    <property type="evidence" value="ECO:0007669"/>
    <property type="project" value="InterPro"/>
</dbReference>
<keyword evidence="9" id="KW-1185">Reference proteome</keyword>
<keyword evidence="5 6" id="KW-0472">Membrane</keyword>
<dbReference type="GO" id="GO:0042910">
    <property type="term" value="F:xenobiotic transmembrane transporter activity"/>
    <property type="evidence" value="ECO:0007669"/>
    <property type="project" value="InterPro"/>
</dbReference>
<feature type="transmembrane region" description="Helical" evidence="6">
    <location>
        <begin position="419"/>
        <end position="440"/>
    </location>
</feature>
<evidence type="ECO:0000313" key="9">
    <source>
        <dbReference type="Proteomes" id="UP001055439"/>
    </source>
</evidence>
<comment type="subcellular location">
    <subcellularLocation>
        <location evidence="1">Membrane</location>
        <topology evidence="1">Multi-pass membrane protein</topology>
    </subcellularLocation>
</comment>
<dbReference type="AlphaFoldDB" id="A0A9E7LFS3"/>
<feature type="transmembrane region" description="Helical" evidence="6">
    <location>
        <begin position="341"/>
        <end position="366"/>
    </location>
</feature>
<dbReference type="CDD" id="cd13132">
    <property type="entry name" value="MATE_eukaryotic"/>
    <property type="match status" value="1"/>
</dbReference>
<name>A0A9E7LFS3_9LILI</name>
<comment type="similarity">
    <text evidence="2 6">Belongs to the multi antimicrobial extrusion (MATE) (TC 2.A.66.1) family.</text>
</comment>
<evidence type="ECO:0000256" key="6">
    <source>
        <dbReference type="RuleBase" id="RU004914"/>
    </source>
</evidence>
<dbReference type="GO" id="GO:0016020">
    <property type="term" value="C:membrane"/>
    <property type="evidence" value="ECO:0007669"/>
    <property type="project" value="UniProtKB-SubCell"/>
</dbReference>
<organism evidence="8 9">
    <name type="scientific">Musa troglodytarum</name>
    <name type="common">fe'i banana</name>
    <dbReference type="NCBI Taxonomy" id="320322"/>
    <lineage>
        <taxon>Eukaryota</taxon>
        <taxon>Viridiplantae</taxon>
        <taxon>Streptophyta</taxon>
        <taxon>Embryophyta</taxon>
        <taxon>Tracheophyta</taxon>
        <taxon>Spermatophyta</taxon>
        <taxon>Magnoliopsida</taxon>
        <taxon>Liliopsida</taxon>
        <taxon>Zingiberales</taxon>
        <taxon>Musaceae</taxon>
        <taxon>Musa</taxon>
    </lineage>
</organism>
<protein>
    <recommendedName>
        <fullName evidence="6">Protein DETOXIFICATION</fullName>
    </recommendedName>
    <alternativeName>
        <fullName evidence="6">Multidrug and toxic compound extrusion protein</fullName>
    </alternativeName>
</protein>
<dbReference type="GO" id="GO:1990961">
    <property type="term" value="P:xenobiotic detoxification by transmembrane export across the plasma membrane"/>
    <property type="evidence" value="ECO:0007669"/>
    <property type="project" value="InterPro"/>
</dbReference>
<feature type="transmembrane region" description="Helical" evidence="6">
    <location>
        <begin position="126"/>
        <end position="144"/>
    </location>
</feature>
<feature type="transmembrane region" description="Helical" evidence="6">
    <location>
        <begin position="194"/>
        <end position="216"/>
    </location>
</feature>
<dbReference type="Proteomes" id="UP001055439">
    <property type="component" value="Chromosome 9"/>
</dbReference>
<dbReference type="Pfam" id="PF01554">
    <property type="entry name" value="MatE"/>
    <property type="match status" value="2"/>
</dbReference>
<evidence type="ECO:0000256" key="5">
    <source>
        <dbReference type="ARBA" id="ARBA00023136"/>
    </source>
</evidence>
<feature type="transmembrane region" description="Helical" evidence="6">
    <location>
        <begin position="263"/>
        <end position="284"/>
    </location>
</feature>
<accession>A0A9E7LFS3</accession>
<gene>
    <name evidence="8" type="ORF">MUK42_25194</name>
</gene>
<feature type="compositionally biased region" description="Basic and acidic residues" evidence="7">
    <location>
        <begin position="598"/>
        <end position="608"/>
    </location>
</feature>
<dbReference type="OrthoDB" id="2126698at2759"/>
<dbReference type="EMBL" id="CP097511">
    <property type="protein sequence ID" value="URE49144.1"/>
    <property type="molecule type" value="Genomic_DNA"/>
</dbReference>
<keyword evidence="3 6" id="KW-0812">Transmembrane</keyword>
<evidence type="ECO:0000256" key="4">
    <source>
        <dbReference type="ARBA" id="ARBA00022989"/>
    </source>
</evidence>
<dbReference type="InterPro" id="IPR045069">
    <property type="entry name" value="MATE_euk"/>
</dbReference>
<feature type="transmembrane region" description="Helical" evidence="6">
    <location>
        <begin position="164"/>
        <end position="182"/>
    </location>
</feature>
<evidence type="ECO:0000256" key="3">
    <source>
        <dbReference type="ARBA" id="ARBA00022692"/>
    </source>
</evidence>
<evidence type="ECO:0000256" key="2">
    <source>
        <dbReference type="ARBA" id="ARBA00010199"/>
    </source>
</evidence>
<feature type="transmembrane region" description="Helical" evidence="6">
    <location>
        <begin position="222"/>
        <end position="242"/>
    </location>
</feature>
<dbReference type="InterPro" id="IPR002528">
    <property type="entry name" value="MATE_fam"/>
</dbReference>
<keyword evidence="4 6" id="KW-1133">Transmembrane helix</keyword>
<comment type="caution">
    <text evidence="6">Lacks conserved residue(s) required for the propagation of feature annotation.</text>
</comment>